<evidence type="ECO:0000256" key="2">
    <source>
        <dbReference type="PROSITE-ProRule" id="PRU10141"/>
    </source>
</evidence>
<keyword evidence="2" id="KW-0547">Nucleotide-binding</keyword>
<evidence type="ECO:0000256" key="1">
    <source>
        <dbReference type="ARBA" id="ARBA00005575"/>
    </source>
</evidence>
<keyword evidence="5" id="KW-0418">Kinase</keyword>
<keyword evidence="5" id="KW-0808">Transferase</keyword>
<evidence type="ECO:0000259" key="4">
    <source>
        <dbReference type="PROSITE" id="PS50011"/>
    </source>
</evidence>
<gene>
    <name evidence="5" type="ORF">C7212DRAFT_293792</name>
</gene>
<dbReference type="AlphaFoldDB" id="A0A317SUD1"/>
<dbReference type="InterPro" id="IPR000253">
    <property type="entry name" value="FHA_dom"/>
</dbReference>
<dbReference type="SMART" id="SM00240">
    <property type="entry name" value="FHA"/>
    <property type="match status" value="1"/>
</dbReference>
<dbReference type="OrthoDB" id="74764at2759"/>
<dbReference type="SUPFAM" id="SSF56112">
    <property type="entry name" value="Protein kinase-like (PK-like)"/>
    <property type="match status" value="1"/>
</dbReference>
<keyword evidence="2" id="KW-0067">ATP-binding</keyword>
<protein>
    <submittedName>
        <fullName evidence="5">Kinase-like protein</fullName>
    </submittedName>
</protein>
<dbReference type="GO" id="GO:0005524">
    <property type="term" value="F:ATP binding"/>
    <property type="evidence" value="ECO:0007669"/>
    <property type="project" value="UniProtKB-UniRule"/>
</dbReference>
<dbReference type="EMBL" id="PYWC01000017">
    <property type="protein sequence ID" value="PWW78115.1"/>
    <property type="molecule type" value="Genomic_DNA"/>
</dbReference>
<comment type="caution">
    <text evidence="5">The sequence shown here is derived from an EMBL/GenBank/DDBJ whole genome shotgun (WGS) entry which is preliminary data.</text>
</comment>
<dbReference type="Gene3D" id="2.60.200.20">
    <property type="match status" value="1"/>
</dbReference>
<evidence type="ECO:0000259" key="3">
    <source>
        <dbReference type="PROSITE" id="PS50006"/>
    </source>
</evidence>
<comment type="similarity">
    <text evidence="1">Belongs to the protein kinase superfamily. CAMK Ser/Thr protein kinase family. CHEK2 subfamily.</text>
</comment>
<dbReference type="STRING" id="42249.A0A317SUD1"/>
<reference evidence="5 6" key="1">
    <citation type="submission" date="2018-03" db="EMBL/GenBank/DDBJ databases">
        <title>Genomes of Pezizomycetes fungi and the evolution of truffles.</title>
        <authorList>
            <person name="Murat C."/>
            <person name="Payen T."/>
            <person name="Noel B."/>
            <person name="Kuo A."/>
            <person name="Martin F.M."/>
        </authorList>
    </citation>
    <scope>NUCLEOTIDE SEQUENCE [LARGE SCALE GENOMIC DNA]</scope>
    <source>
        <strain evidence="5">091103-1</strain>
    </source>
</reference>
<feature type="binding site" evidence="2">
    <location>
        <position position="205"/>
    </location>
    <ligand>
        <name>ATP</name>
        <dbReference type="ChEBI" id="CHEBI:30616"/>
    </ligand>
</feature>
<dbReference type="InterPro" id="IPR011009">
    <property type="entry name" value="Kinase-like_dom_sf"/>
</dbReference>
<dbReference type="PROSITE" id="PS50006">
    <property type="entry name" value="FHA_DOMAIN"/>
    <property type="match status" value="1"/>
</dbReference>
<dbReference type="Pfam" id="PF00069">
    <property type="entry name" value="Pkinase"/>
    <property type="match status" value="1"/>
</dbReference>
<dbReference type="CDD" id="cd22670">
    <property type="entry name" value="FHA_MEK1-like"/>
    <property type="match status" value="1"/>
</dbReference>
<feature type="domain" description="Protein kinase" evidence="4">
    <location>
        <begin position="176"/>
        <end position="446"/>
    </location>
</feature>
<dbReference type="Gene3D" id="1.10.510.10">
    <property type="entry name" value="Transferase(Phosphotransferase) domain 1"/>
    <property type="match status" value="1"/>
</dbReference>
<dbReference type="SUPFAM" id="SSF49879">
    <property type="entry name" value="SMAD/FHA domain"/>
    <property type="match status" value="1"/>
</dbReference>
<feature type="non-terminal residue" evidence="5">
    <location>
        <position position="457"/>
    </location>
</feature>
<sequence>MENVRAVALASSEFIRITREIHEQDIQTSVTQSVSPLNGPDIPRLVGGFLLVRGENVRGFEVFLREDILVGRDPNKCSVLLEDITVSRQHIRIYSVIFEEKSEPLVYCEDISRGGSLLNGKFIGTHNSVLLSHGDVIRLDKYNSCCFIQPSALNSKGPVFDTIFERERTRLTPDYMITDRVLGNGAYGRVHLAWDLVNHRQVACKVVGYGPNPVQGNPRKARDMHMREFEIMASLNHPNILALHRVIYTEHNIYMFSDLITGGDLFSRLDSGPMTEIEILPIVYQLLKALEYMHKQNVVHRDLKVPDNILCTRHADGSRIVLGDFGSARSFTPMTTMRSQCGTLEYLAPELITPHLVPFTTGYASAVDYWALGAIVYTLLTNTTPIIGPFSRIPTRLQDYELTRLEDNEEEWVNISPEAKSFVRRLMTIDPRKRMAGDEAQCHVWIARHMGDLEELY</sequence>
<accession>A0A317SUD1</accession>
<dbReference type="Proteomes" id="UP000246991">
    <property type="component" value="Unassembled WGS sequence"/>
</dbReference>
<keyword evidence="6" id="KW-1185">Reference proteome</keyword>
<dbReference type="InterPro" id="IPR008984">
    <property type="entry name" value="SMAD_FHA_dom_sf"/>
</dbReference>
<dbReference type="InterPro" id="IPR000719">
    <property type="entry name" value="Prot_kinase_dom"/>
</dbReference>
<organism evidence="5 6">
    <name type="scientific">Tuber magnatum</name>
    <name type="common">white Piedmont truffle</name>
    <dbReference type="NCBI Taxonomy" id="42249"/>
    <lineage>
        <taxon>Eukaryota</taxon>
        <taxon>Fungi</taxon>
        <taxon>Dikarya</taxon>
        <taxon>Ascomycota</taxon>
        <taxon>Pezizomycotina</taxon>
        <taxon>Pezizomycetes</taxon>
        <taxon>Pezizales</taxon>
        <taxon>Tuberaceae</taxon>
        <taxon>Tuber</taxon>
    </lineage>
</organism>
<dbReference type="InterPro" id="IPR017441">
    <property type="entry name" value="Protein_kinase_ATP_BS"/>
</dbReference>
<dbReference type="PANTHER" id="PTHR24347">
    <property type="entry name" value="SERINE/THREONINE-PROTEIN KINASE"/>
    <property type="match status" value="1"/>
</dbReference>
<feature type="domain" description="FHA" evidence="3">
    <location>
        <begin position="68"/>
        <end position="123"/>
    </location>
</feature>
<evidence type="ECO:0000313" key="6">
    <source>
        <dbReference type="Proteomes" id="UP000246991"/>
    </source>
</evidence>
<dbReference type="GO" id="GO:0004672">
    <property type="term" value="F:protein kinase activity"/>
    <property type="evidence" value="ECO:0007669"/>
    <property type="project" value="InterPro"/>
</dbReference>
<dbReference type="PROSITE" id="PS00107">
    <property type="entry name" value="PROTEIN_KINASE_ATP"/>
    <property type="match status" value="1"/>
</dbReference>
<dbReference type="Pfam" id="PF00498">
    <property type="entry name" value="FHA"/>
    <property type="match status" value="1"/>
</dbReference>
<evidence type="ECO:0000313" key="5">
    <source>
        <dbReference type="EMBL" id="PWW78115.1"/>
    </source>
</evidence>
<name>A0A317SUD1_9PEZI</name>
<proteinExistence type="inferred from homology"/>
<dbReference type="PROSITE" id="PS50011">
    <property type="entry name" value="PROTEIN_KINASE_DOM"/>
    <property type="match status" value="1"/>
</dbReference>